<dbReference type="PANTHER" id="PTHR30618:SF0">
    <property type="entry name" value="PURINE-URACIL PERMEASE NCS1"/>
    <property type="match status" value="1"/>
</dbReference>
<dbReference type="eggNOG" id="arCOG03448">
    <property type="taxonomic scope" value="Archaea"/>
</dbReference>
<dbReference type="STRING" id="572478.Vdis_0752"/>
<feature type="transmembrane region" description="Helical" evidence="6">
    <location>
        <begin position="357"/>
        <end position="382"/>
    </location>
</feature>
<proteinExistence type="inferred from homology"/>
<feature type="transmembrane region" description="Helical" evidence="6">
    <location>
        <begin position="64"/>
        <end position="84"/>
    </location>
</feature>
<reference evidence="8" key="2">
    <citation type="journal article" date="2010" name="Stand. Genomic Sci.">
        <title>Complete genome sequence of Vulcanisaeta distributa type strain (IC-017T).</title>
        <authorList>
            <person name="Mavromatis K."/>
            <person name="Sikorski J."/>
            <person name="Pabst E."/>
            <person name="Teshima H."/>
            <person name="Lapidus A."/>
            <person name="Lucas S."/>
            <person name="Nolan M."/>
            <person name="Glavina Del Rio T."/>
            <person name="Cheng J."/>
            <person name="Bruce D."/>
            <person name="Goodwin L."/>
            <person name="Pitluck S."/>
            <person name="Liolios K."/>
            <person name="Ivanova N."/>
            <person name="Mikhailova N."/>
            <person name="Pati A."/>
            <person name="Chen A."/>
            <person name="Palaniappan K."/>
            <person name="Land M."/>
            <person name="Hauser L."/>
            <person name="Chang Y."/>
            <person name="Jeffries C."/>
            <person name="Rohde M."/>
            <person name="Spring S."/>
            <person name="Goker M."/>
            <person name="Wirth R."/>
            <person name="Woyke T."/>
            <person name="Bristow J."/>
            <person name="Eisen J."/>
            <person name="Markowitz V."/>
            <person name="Hugenholtz P."/>
            <person name="Klenk H."/>
            <person name="Kyrpides N."/>
        </authorList>
    </citation>
    <scope>NUCLEOTIDE SEQUENCE [LARGE SCALE GENOMIC DNA]</scope>
    <source>
        <strain evidence="8">DSM 14429 / JCM 11212 / NBRC 100878 / IC-017</strain>
    </source>
</reference>
<feature type="transmembrane region" description="Helical" evidence="6">
    <location>
        <begin position="315"/>
        <end position="337"/>
    </location>
</feature>
<feature type="transmembrane region" description="Helical" evidence="6">
    <location>
        <begin position="200"/>
        <end position="218"/>
    </location>
</feature>
<dbReference type="PANTHER" id="PTHR30618">
    <property type="entry name" value="NCS1 FAMILY PURINE/PYRIMIDINE TRANSPORTER"/>
    <property type="match status" value="1"/>
</dbReference>
<dbReference type="Pfam" id="PF02133">
    <property type="entry name" value="Transp_cyt_pur"/>
    <property type="match status" value="1"/>
</dbReference>
<dbReference type="Proteomes" id="UP000006681">
    <property type="component" value="Chromosome"/>
</dbReference>
<evidence type="ECO:0000256" key="3">
    <source>
        <dbReference type="ARBA" id="ARBA00022692"/>
    </source>
</evidence>
<feature type="transmembrane region" description="Helical" evidence="6">
    <location>
        <begin position="90"/>
        <end position="114"/>
    </location>
</feature>
<evidence type="ECO:0000256" key="4">
    <source>
        <dbReference type="ARBA" id="ARBA00022989"/>
    </source>
</evidence>
<evidence type="ECO:0000256" key="5">
    <source>
        <dbReference type="ARBA" id="ARBA00023136"/>
    </source>
</evidence>
<gene>
    <name evidence="7" type="ordered locus">Vdis_0752</name>
</gene>
<protein>
    <submittedName>
        <fullName evidence="7">Permease for cytosine/purines uracil thiamine allantoin</fullName>
    </submittedName>
</protein>
<keyword evidence="4 6" id="KW-1133">Transmembrane helix</keyword>
<feature type="transmembrane region" description="Helical" evidence="6">
    <location>
        <begin position="271"/>
        <end position="294"/>
    </location>
</feature>
<organism evidence="7 8">
    <name type="scientific">Vulcanisaeta distributa (strain DSM 14429 / JCM 11212 / NBRC 100878 / IC-017)</name>
    <dbReference type="NCBI Taxonomy" id="572478"/>
    <lineage>
        <taxon>Archaea</taxon>
        <taxon>Thermoproteota</taxon>
        <taxon>Thermoprotei</taxon>
        <taxon>Thermoproteales</taxon>
        <taxon>Thermoproteaceae</taxon>
        <taxon>Vulcanisaeta</taxon>
    </lineage>
</organism>
<feature type="transmembrane region" description="Helical" evidence="6">
    <location>
        <begin position="420"/>
        <end position="445"/>
    </location>
</feature>
<accession>E1QNP9</accession>
<dbReference type="GO" id="GO:0015205">
    <property type="term" value="F:nucleobase transmembrane transporter activity"/>
    <property type="evidence" value="ECO:0007669"/>
    <property type="project" value="TreeGrafter"/>
</dbReference>
<dbReference type="EMBL" id="CP002100">
    <property type="protein sequence ID" value="ADN50145.1"/>
    <property type="molecule type" value="Genomic_DNA"/>
</dbReference>
<evidence type="ECO:0000256" key="2">
    <source>
        <dbReference type="ARBA" id="ARBA00008974"/>
    </source>
</evidence>
<evidence type="ECO:0000313" key="7">
    <source>
        <dbReference type="EMBL" id="ADN50145.1"/>
    </source>
</evidence>
<dbReference type="AlphaFoldDB" id="E1QNP9"/>
<keyword evidence="5 6" id="KW-0472">Membrane</keyword>
<feature type="transmembrane region" description="Helical" evidence="6">
    <location>
        <begin position="500"/>
        <end position="520"/>
    </location>
</feature>
<comment type="subcellular location">
    <subcellularLocation>
        <location evidence="1">Membrane</location>
        <topology evidence="1">Multi-pass membrane protein</topology>
    </subcellularLocation>
</comment>
<dbReference type="RefSeq" id="WP_013335870.1">
    <property type="nucleotide sequence ID" value="NC_014537.1"/>
</dbReference>
<dbReference type="KEGG" id="vdi:Vdis_0752"/>
<dbReference type="HOGENOM" id="CLU_021555_0_1_2"/>
<feature type="transmembrane region" description="Helical" evidence="6">
    <location>
        <begin position="230"/>
        <end position="251"/>
    </location>
</feature>
<feature type="transmembrane region" description="Helical" evidence="6">
    <location>
        <begin position="394"/>
        <end position="414"/>
    </location>
</feature>
<feature type="transmembrane region" description="Helical" evidence="6">
    <location>
        <begin position="134"/>
        <end position="156"/>
    </location>
</feature>
<dbReference type="GO" id="GO:0005886">
    <property type="term" value="C:plasma membrane"/>
    <property type="evidence" value="ECO:0007669"/>
    <property type="project" value="TreeGrafter"/>
</dbReference>
<sequence>MSNPYKGFLRRGEGILVYPTDRLEAVKYDVKRGQVELTKGYPEEKFLWNVDFHPTPIRKRNWDWYTYAAIWFGMAFIVPSWSLASVGLSFGLGTLDSILLVFLGNAIVLIPMIIQSHGGARYGIPEPVLTRTRWGVYGAIFPSWIRAVIGAGWWGIETYIMTEAAVGIYAVLTHRLSVIESYVAKGIASPYTLSLAFPQVFWITFAAIILLQLALLYFSPVPEAQPALKWFARLAAPLVLLGFVILWYNFMGLSHWNFGQIFSIKPTVTGINYWVMWFAFLNANIAYWATMALSMPDYTRFAKSQFAQAVGQVPMPFMMLIIALLGVMTTGAIEQVYHVAIWDPILASTLYLNPTLAILLNTLFLLATFSVNVFANTVGPAYDFANTFPRKLTWFRGALIVIAVSVILGAWTYYGSAYGYLYNWLLTYGGLLGSVEGIIIFDYALIRRFKFELTDVFWSRGRFRYWKGINPAAFITFAIVEFIIYAPFIPYHNIIFSNSWLISFLLSGLIYVPLMTQWVIPKYQPELRGSIFKGGYVSNEVMTVFNKEA</sequence>
<comment type="similarity">
    <text evidence="2">Belongs to the purine-cytosine permease (2.A.39) family.</text>
</comment>
<dbReference type="CDD" id="cd11485">
    <property type="entry name" value="SLC-NCS1sbd_YbbW-like"/>
    <property type="match status" value="1"/>
</dbReference>
<dbReference type="Gene3D" id="1.10.4160.10">
    <property type="entry name" value="Hydantoin permease"/>
    <property type="match status" value="1"/>
</dbReference>
<keyword evidence="8" id="KW-1185">Reference proteome</keyword>
<dbReference type="InterPro" id="IPR045225">
    <property type="entry name" value="Uracil/uridine/allantoin_perm"/>
</dbReference>
<dbReference type="InterPro" id="IPR001248">
    <property type="entry name" value="Pur-cyt_permease"/>
</dbReference>
<evidence type="ECO:0000256" key="1">
    <source>
        <dbReference type="ARBA" id="ARBA00004141"/>
    </source>
</evidence>
<feature type="transmembrane region" description="Helical" evidence="6">
    <location>
        <begin position="465"/>
        <end position="488"/>
    </location>
</feature>
<name>E1QNP9_VULDI</name>
<evidence type="ECO:0000256" key="6">
    <source>
        <dbReference type="SAM" id="Phobius"/>
    </source>
</evidence>
<dbReference type="GeneID" id="9751677"/>
<evidence type="ECO:0000313" key="8">
    <source>
        <dbReference type="Proteomes" id="UP000006681"/>
    </source>
</evidence>
<keyword evidence="3 6" id="KW-0812">Transmembrane</keyword>
<reference evidence="7 8" key="1">
    <citation type="journal article" date="2010" name="Stand. Genomic Sci.">
        <title>Complete genome sequence of Vulcanisaeta distributa type strain (IC-017).</title>
        <authorList>
            <person name="Mavromatis K."/>
            <person name="Sikorski J."/>
            <person name="Pabst E."/>
            <person name="Teshima H."/>
            <person name="Lapidus A."/>
            <person name="Lucas S."/>
            <person name="Nolan M."/>
            <person name="Glavina Del Rio T."/>
            <person name="Cheng J.F."/>
            <person name="Bruce D."/>
            <person name="Goodwin L."/>
            <person name="Pitluck S."/>
            <person name="Liolios K."/>
            <person name="Ivanova N."/>
            <person name="Mikhailova N."/>
            <person name="Pati A."/>
            <person name="Chen A."/>
            <person name="Palaniappan K."/>
            <person name="Land M."/>
            <person name="Hauser L."/>
            <person name="Chang Y.J."/>
            <person name="Jeffries C.D."/>
            <person name="Rohde M."/>
            <person name="Spring S."/>
            <person name="Goker M."/>
            <person name="Wirth R."/>
            <person name="Woyke T."/>
            <person name="Bristow J."/>
            <person name="Eisen J.A."/>
            <person name="Markowitz V."/>
            <person name="Hugenholtz P."/>
            <person name="Klenk H.P."/>
            <person name="Kyrpides N.C."/>
        </authorList>
    </citation>
    <scope>NUCLEOTIDE SEQUENCE [LARGE SCALE GENOMIC DNA]</scope>
    <source>
        <strain evidence="8">DSM 14429 / JCM 11212 / NBRC 100878 / IC-017</strain>
    </source>
</reference>